<dbReference type="AlphaFoldDB" id="A0A1Z1W2I1"/>
<accession>A0A1Z1W2I1</accession>
<dbReference type="KEGG" id="salf:SMD44_00005"/>
<organism evidence="2 3">
    <name type="scientific">Streptomyces alboflavus</name>
    <dbReference type="NCBI Taxonomy" id="67267"/>
    <lineage>
        <taxon>Bacteria</taxon>
        <taxon>Bacillati</taxon>
        <taxon>Actinomycetota</taxon>
        <taxon>Actinomycetes</taxon>
        <taxon>Kitasatosporales</taxon>
        <taxon>Streptomycetaceae</taxon>
        <taxon>Streptomyces</taxon>
    </lineage>
</organism>
<name>A0A1Z1W2I1_9ACTN</name>
<dbReference type="Gene3D" id="3.40.50.300">
    <property type="entry name" value="P-loop containing nucleotide triphosphate hydrolases"/>
    <property type="match status" value="1"/>
</dbReference>
<dbReference type="Proteomes" id="UP000195880">
    <property type="component" value="Chromosome"/>
</dbReference>
<protein>
    <submittedName>
        <fullName evidence="2">ATP/GTP-binding protein</fullName>
    </submittedName>
</protein>
<feature type="region of interest" description="Disordered" evidence="1">
    <location>
        <begin position="1"/>
        <end position="53"/>
    </location>
</feature>
<dbReference type="EMBL" id="CP021748">
    <property type="protein sequence ID" value="ARX80607.1"/>
    <property type="molecule type" value="Genomic_DNA"/>
</dbReference>
<reference evidence="2 3" key="1">
    <citation type="submission" date="2017-05" db="EMBL/GenBank/DDBJ databases">
        <title>Streptomyces alboflavus Genome sequencing and assembly.</title>
        <authorList>
            <person name="Wang Y."/>
            <person name="Du B."/>
            <person name="Ding Y."/>
            <person name="Liu H."/>
            <person name="Hou Q."/>
            <person name="Liu K."/>
            <person name="Wang C."/>
            <person name="Yao L."/>
        </authorList>
    </citation>
    <scope>NUCLEOTIDE SEQUENCE [LARGE SCALE GENOMIC DNA]</scope>
    <source>
        <strain evidence="2 3">MDJK44</strain>
    </source>
</reference>
<keyword evidence="3" id="KW-1185">Reference proteome</keyword>
<sequence>MVTHNPAKPHATNNPASSGNQPGSGGQPESGPQGAVGADADGEASWPLTTWPGWQRFATTEPIRPPQIGDAPRSQDERLAYHSAFVTIRTPAITTLTTQVRTLMLLGRHQQATARPSLIVTGPAAAGKTTALLHVGRARHLAHTHNTPPPDGRSRQAVPVAYVLVPPGASAKTLVTEFARYLGIPITGRMTTTQITEAVCHTYTHAGVRLVMIDEIHRLNPRTTTGAEAADLLKDLTERLPATFVYAGIDVTTTPLFTGVRGAQLAARASLVECGAFPARHGKSEPFKELIAGVEAALDLHKHRPGTLPRQASYLHQRTAGRIGSLTRLIRQAAITAIVDGTERITKASLETIRIDHHAEQHRRPKTRN</sequence>
<dbReference type="SUPFAM" id="SSF52540">
    <property type="entry name" value="P-loop containing nucleoside triphosphate hydrolases"/>
    <property type="match status" value="1"/>
</dbReference>
<evidence type="ECO:0000313" key="2">
    <source>
        <dbReference type="EMBL" id="ARX80607.1"/>
    </source>
</evidence>
<dbReference type="InterPro" id="IPR008868">
    <property type="entry name" value="TniB"/>
</dbReference>
<evidence type="ECO:0000256" key="1">
    <source>
        <dbReference type="SAM" id="MobiDB-lite"/>
    </source>
</evidence>
<gene>
    <name evidence="2" type="ORF">SMD44_00005</name>
</gene>
<proteinExistence type="predicted"/>
<dbReference type="InterPro" id="IPR027417">
    <property type="entry name" value="P-loop_NTPase"/>
</dbReference>
<evidence type="ECO:0000313" key="3">
    <source>
        <dbReference type="Proteomes" id="UP000195880"/>
    </source>
</evidence>
<dbReference type="Pfam" id="PF05621">
    <property type="entry name" value="TniB"/>
    <property type="match status" value="1"/>
</dbReference>